<sequence length="249" mass="27376">MARFQLLIIGDEILSGRRRDRHFAAAQERLAARGHRIASAHYLPDDPLELEETFRRTLAAGVNVIAFGGIGATPDDHTRPALARAAGVPLRQHPEAARLIHERFGEAALPYRIHMAEFAEGSTLIPNPVNQVAGAWFRQHALLPGFPEMAWPMLEWVLDTHFEVGEPDTCRTLIVPDAREGELVGLMEEVVLRNPGVAFSSLPSYGNERHPGPHIEFSVTGSAEATAKAMRELQDGLASRQLPARLPAD</sequence>
<name>A0A8J7G267_9NEIS</name>
<gene>
    <name evidence="2" type="ORF">INR99_11810</name>
</gene>
<dbReference type="EMBL" id="JADFUA010000006">
    <property type="protein sequence ID" value="MBE9610028.1"/>
    <property type="molecule type" value="Genomic_DNA"/>
</dbReference>
<dbReference type="PANTHER" id="PTHR13939:SF0">
    <property type="entry name" value="NMN AMIDOHYDROLASE-LIKE PROTEIN YFAY"/>
    <property type="match status" value="1"/>
</dbReference>
<evidence type="ECO:0000313" key="2">
    <source>
        <dbReference type="EMBL" id="MBE9610028.1"/>
    </source>
</evidence>
<dbReference type="InterPro" id="IPR036425">
    <property type="entry name" value="MoaB/Mog-like_dom_sf"/>
</dbReference>
<accession>A0A8J7G267</accession>
<keyword evidence="3" id="KW-1185">Reference proteome</keyword>
<dbReference type="SMART" id="SM00852">
    <property type="entry name" value="MoCF_biosynth"/>
    <property type="match status" value="1"/>
</dbReference>
<proteinExistence type="predicted"/>
<dbReference type="PANTHER" id="PTHR13939">
    <property type="entry name" value="NICOTINAMIDE-NUCLEOTIDE AMIDOHYDROLASE PNCC"/>
    <property type="match status" value="1"/>
</dbReference>
<dbReference type="Gene3D" id="3.40.980.10">
    <property type="entry name" value="MoaB/Mog-like domain"/>
    <property type="match status" value="1"/>
</dbReference>
<comment type="caution">
    <text evidence="2">The sequence shown here is derived from an EMBL/GenBank/DDBJ whole genome shotgun (WGS) entry which is preliminary data.</text>
</comment>
<reference evidence="2 3" key="1">
    <citation type="submission" date="2020-10" db="EMBL/GenBank/DDBJ databases">
        <title>The genome sequence of Chitinilyticum litopenaei 4Y14.</title>
        <authorList>
            <person name="Liu Y."/>
        </authorList>
    </citation>
    <scope>NUCLEOTIDE SEQUENCE [LARGE SCALE GENOMIC DNA]</scope>
    <source>
        <strain evidence="2 3">4Y14</strain>
    </source>
</reference>
<dbReference type="InterPro" id="IPR050101">
    <property type="entry name" value="CinA"/>
</dbReference>
<protein>
    <submittedName>
        <fullName evidence="2">Competence/damage-inducible protein A</fullName>
    </submittedName>
</protein>
<dbReference type="RefSeq" id="WP_194116545.1">
    <property type="nucleotide sequence ID" value="NZ_JADFUA010000006.1"/>
</dbReference>
<dbReference type="Proteomes" id="UP000604481">
    <property type="component" value="Unassembled WGS sequence"/>
</dbReference>
<dbReference type="CDD" id="cd00885">
    <property type="entry name" value="cinA"/>
    <property type="match status" value="1"/>
</dbReference>
<dbReference type="Pfam" id="PF00994">
    <property type="entry name" value="MoCF_biosynth"/>
    <property type="match status" value="1"/>
</dbReference>
<evidence type="ECO:0000313" key="3">
    <source>
        <dbReference type="Proteomes" id="UP000604481"/>
    </source>
</evidence>
<dbReference type="AlphaFoldDB" id="A0A8J7G267"/>
<dbReference type="InterPro" id="IPR001453">
    <property type="entry name" value="MoaB/Mog_dom"/>
</dbReference>
<dbReference type="SUPFAM" id="SSF53218">
    <property type="entry name" value="Molybdenum cofactor biosynthesis proteins"/>
    <property type="match status" value="1"/>
</dbReference>
<feature type="domain" description="MoaB/Mog" evidence="1">
    <location>
        <begin position="5"/>
        <end position="165"/>
    </location>
</feature>
<organism evidence="2 3">
    <name type="scientific">Chitinilyticum piscinae</name>
    <dbReference type="NCBI Taxonomy" id="2866724"/>
    <lineage>
        <taxon>Bacteria</taxon>
        <taxon>Pseudomonadati</taxon>
        <taxon>Pseudomonadota</taxon>
        <taxon>Betaproteobacteria</taxon>
        <taxon>Neisseriales</taxon>
        <taxon>Chitinibacteraceae</taxon>
        <taxon>Chitinilyticum</taxon>
    </lineage>
</organism>
<evidence type="ECO:0000259" key="1">
    <source>
        <dbReference type="SMART" id="SM00852"/>
    </source>
</evidence>